<dbReference type="GO" id="GO:0036503">
    <property type="term" value="P:ERAD pathway"/>
    <property type="evidence" value="ECO:0007669"/>
    <property type="project" value="TreeGrafter"/>
</dbReference>
<dbReference type="SMART" id="SM00744">
    <property type="entry name" value="RINGv"/>
    <property type="match status" value="1"/>
</dbReference>
<dbReference type="PANTHER" id="PTHR13145:SF0">
    <property type="entry name" value="E3 UBIQUITIN-PROTEIN LIGASE MARCHF6"/>
    <property type="match status" value="1"/>
</dbReference>
<keyword evidence="6 14" id="KW-0812">Transmembrane</keyword>
<evidence type="ECO:0000256" key="6">
    <source>
        <dbReference type="ARBA" id="ARBA00022692"/>
    </source>
</evidence>
<evidence type="ECO:0000256" key="1">
    <source>
        <dbReference type="ARBA" id="ARBA00000900"/>
    </source>
</evidence>
<dbReference type="PANTHER" id="PTHR13145">
    <property type="entry name" value="SSM4 PROTEIN"/>
    <property type="match status" value="1"/>
</dbReference>
<keyword evidence="10" id="KW-0862">Zinc</keyword>
<name>A0A7S1FWY8_9STRA</name>
<feature type="transmembrane region" description="Helical" evidence="14">
    <location>
        <begin position="498"/>
        <end position="523"/>
    </location>
</feature>
<feature type="transmembrane region" description="Helical" evidence="14">
    <location>
        <begin position="456"/>
        <end position="478"/>
    </location>
</feature>
<evidence type="ECO:0000256" key="12">
    <source>
        <dbReference type="ARBA" id="ARBA00023136"/>
    </source>
</evidence>
<evidence type="ECO:0000313" key="16">
    <source>
        <dbReference type="EMBL" id="CAD8893561.1"/>
    </source>
</evidence>
<comment type="catalytic activity">
    <reaction evidence="1">
        <text>S-ubiquitinyl-[E2 ubiquitin-conjugating enzyme]-L-cysteine + [acceptor protein]-L-lysine = [E2 ubiquitin-conjugating enzyme]-L-cysteine + N(6)-ubiquitinyl-[acceptor protein]-L-lysine.</text>
        <dbReference type="EC" id="2.3.2.27"/>
    </reaction>
</comment>
<evidence type="ECO:0000256" key="9">
    <source>
        <dbReference type="ARBA" id="ARBA00022786"/>
    </source>
</evidence>
<comment type="pathway">
    <text evidence="3">Protein modification; protein ubiquitination.</text>
</comment>
<feature type="domain" description="RING-CH-type" evidence="15">
    <location>
        <begin position="13"/>
        <end position="98"/>
    </location>
</feature>
<proteinExistence type="predicted"/>
<evidence type="ECO:0000256" key="8">
    <source>
        <dbReference type="ARBA" id="ARBA00022771"/>
    </source>
</evidence>
<evidence type="ECO:0000256" key="3">
    <source>
        <dbReference type="ARBA" id="ARBA00004906"/>
    </source>
</evidence>
<evidence type="ECO:0000256" key="11">
    <source>
        <dbReference type="ARBA" id="ARBA00022989"/>
    </source>
</evidence>
<keyword evidence="8" id="KW-0863">Zinc-finger</keyword>
<feature type="compositionally biased region" description="Pro residues" evidence="13">
    <location>
        <begin position="269"/>
        <end position="294"/>
    </location>
</feature>
<protein>
    <recommendedName>
        <fullName evidence="4">RING-type E3 ubiquitin transferase</fullName>
        <ecNumber evidence="4">2.3.2.27</ecNumber>
    </recommendedName>
</protein>
<feature type="transmembrane region" description="Helical" evidence="14">
    <location>
        <begin position="399"/>
        <end position="424"/>
    </location>
</feature>
<evidence type="ECO:0000259" key="15">
    <source>
        <dbReference type="PROSITE" id="PS51292"/>
    </source>
</evidence>
<evidence type="ECO:0000256" key="2">
    <source>
        <dbReference type="ARBA" id="ARBA00004141"/>
    </source>
</evidence>
<dbReference type="Pfam" id="PF12906">
    <property type="entry name" value="RINGv"/>
    <property type="match status" value="1"/>
</dbReference>
<dbReference type="InterPro" id="IPR011016">
    <property type="entry name" value="Znf_RING-CH"/>
</dbReference>
<evidence type="ECO:0000256" key="14">
    <source>
        <dbReference type="SAM" id="Phobius"/>
    </source>
</evidence>
<feature type="transmembrane region" description="Helical" evidence="14">
    <location>
        <begin position="952"/>
        <end position="974"/>
    </location>
</feature>
<dbReference type="InterPro" id="IPR013083">
    <property type="entry name" value="Znf_RING/FYVE/PHD"/>
</dbReference>
<keyword evidence="12 14" id="KW-0472">Membrane</keyword>
<accession>A0A7S1FWY8</accession>
<keyword evidence="9" id="KW-0833">Ubl conjugation pathway</keyword>
<feature type="transmembrane region" description="Helical" evidence="14">
    <location>
        <begin position="896"/>
        <end position="917"/>
    </location>
</feature>
<dbReference type="SUPFAM" id="SSF57850">
    <property type="entry name" value="RING/U-box"/>
    <property type="match status" value="1"/>
</dbReference>
<keyword evidence="5" id="KW-0808">Transferase</keyword>
<dbReference type="EC" id="2.3.2.27" evidence="4"/>
<feature type="transmembrane region" description="Helical" evidence="14">
    <location>
        <begin position="130"/>
        <end position="154"/>
    </location>
</feature>
<organism evidence="16">
    <name type="scientific">Corethron hystrix</name>
    <dbReference type="NCBI Taxonomy" id="216773"/>
    <lineage>
        <taxon>Eukaryota</taxon>
        <taxon>Sar</taxon>
        <taxon>Stramenopiles</taxon>
        <taxon>Ochrophyta</taxon>
        <taxon>Bacillariophyta</taxon>
        <taxon>Coscinodiscophyceae</taxon>
        <taxon>Corethrophycidae</taxon>
        <taxon>Corethrales</taxon>
        <taxon>Corethraceae</taxon>
        <taxon>Corethron</taxon>
    </lineage>
</organism>
<evidence type="ECO:0000256" key="4">
    <source>
        <dbReference type="ARBA" id="ARBA00012483"/>
    </source>
</evidence>
<feature type="transmembrane region" description="Helical" evidence="14">
    <location>
        <begin position="852"/>
        <end position="876"/>
    </location>
</feature>
<dbReference type="PROSITE" id="PS51292">
    <property type="entry name" value="ZF_RING_CH"/>
    <property type="match status" value="1"/>
</dbReference>
<evidence type="ECO:0000256" key="10">
    <source>
        <dbReference type="ARBA" id="ARBA00022833"/>
    </source>
</evidence>
<dbReference type="EMBL" id="HBFR01028609">
    <property type="protein sequence ID" value="CAD8893561.1"/>
    <property type="molecule type" value="Transcribed_RNA"/>
</dbReference>
<dbReference type="GO" id="GO:0005789">
    <property type="term" value="C:endoplasmic reticulum membrane"/>
    <property type="evidence" value="ECO:0007669"/>
    <property type="project" value="TreeGrafter"/>
</dbReference>
<dbReference type="AlphaFoldDB" id="A0A7S1FWY8"/>
<feature type="transmembrane region" description="Helical" evidence="14">
    <location>
        <begin position="572"/>
        <end position="594"/>
    </location>
</feature>
<feature type="transmembrane region" description="Helical" evidence="14">
    <location>
        <begin position="330"/>
        <end position="347"/>
    </location>
</feature>
<feature type="transmembrane region" description="Helical" evidence="14">
    <location>
        <begin position="986"/>
        <end position="1007"/>
    </location>
</feature>
<reference evidence="16" key="1">
    <citation type="submission" date="2021-01" db="EMBL/GenBank/DDBJ databases">
        <authorList>
            <person name="Corre E."/>
            <person name="Pelletier E."/>
            <person name="Niang G."/>
            <person name="Scheremetjew M."/>
            <person name="Finn R."/>
            <person name="Kale V."/>
            <person name="Holt S."/>
            <person name="Cochrane G."/>
            <person name="Meng A."/>
            <person name="Brown T."/>
            <person name="Cohen L."/>
        </authorList>
    </citation>
    <scope>NUCLEOTIDE SEQUENCE</scope>
    <source>
        <strain evidence="16">308</strain>
    </source>
</reference>
<sequence length="1187" mass="131829">MSTGAFYPYDDVESDDDEPECRVCRGPAEEGRPLHNPCKCSGTIGLVHQSCLESWLAMNPRHRDNLPGAGDGDDGDGDGAPSRYAPRCELCGYHFRWDPLYAPDAPDSLPAVQVLYYGLLRRALHRFLPAAMRVLAALACWLGALPLCTAWLYVGWTKWPSGVLGRAAAVWGDPNDNDDASSPFHKWKLRADRLGDDIISGAIVLAVIVVSFLSLMSFVDFLRVHFHRVRHDPAPPPAEEDLSEESRFSHLADPSLRRLAAEQEAQAPSAPPENQPGGAPPGPRPPPPPPPPPLFDLDDAEENGEGVEIHLALDELLGVRGPPGAMFRNVAWVVLINTTYLGLFVFVPHEIGRIFWPAVRQTVAARIDLQQLPHNLTRTWDVYEKAAQHHDSILQLPDLATILAGYFTMGVSIFVCHAILAYAVKKRKQATDNTLDEDENDTRWWVAMKMAGVAECFAAIFKVATLLFLKMLLLPLVLGAWLDITTLPLFQHTLDHRLQFAGCNLFGALLLHWVAGITFMLLVTVSVLQLREVLHPDLLAQMIRPQEPQPDLLGNLLQDRVATHAKRMTLSLAIYIALLGVFVWVPAALVHRVGGSHFLPFLRLQFCYLLPHQLQVPVELFMFHLCMLAFLEKYKNHIGEMQHYWLVYICGKLGIVESVLPLQVQEFELVAERNLFLNAPCNDTPPNTSPPTDPFWEDFSHTASAPLLDTLLRDYAAHPSRRHRFQPGKSLQGLRVLHDAPEPFQLYLDAPPDFPSPFPPLPSCLGRYRLRIHGDLGDPDPPVLQFWRETTGRPILRPPAGWDDLMGGGAEAQGRWAWGRERRSEVERGTAHRTPLWRGGGPGAAAKLLGKLAVLTATWWAFHLVLIVAALSLPLVAGRHLMTAARVPEGWVHDPLAFPLGLAALCPFVGALHASVVQRWEMVGEGSTSWISYVYGWLKSYHGPPVRKGRTLATFVVLWVVVAPLCCGALFSLFCKENWQEVSVVARVWRTGGILLAIWVYVCYTGLATEEFWNTFRGELPVGVGVAVVAEDPRNIPEEGGPDGENVAAPDVVPQADTKPLTSSQWQGPDGSIALALGCLKEVLASWEWDRVDPHILLEDCAYPMAKNLMVASCGSGCLGLLMSLVAPENDRLMLFRGTVVMVIVLQVSLASRDRFVTWFWMMHKAARDERYLVGRTLRNWNNVAAM</sequence>
<feature type="transmembrane region" description="Helical" evidence="14">
    <location>
        <begin position="198"/>
        <end position="222"/>
    </location>
</feature>
<evidence type="ECO:0000256" key="13">
    <source>
        <dbReference type="SAM" id="MobiDB-lite"/>
    </source>
</evidence>
<keyword evidence="11 14" id="KW-1133">Transmembrane helix</keyword>
<evidence type="ECO:0000256" key="7">
    <source>
        <dbReference type="ARBA" id="ARBA00022723"/>
    </source>
</evidence>
<gene>
    <name evidence="16" type="ORF">CHYS00102_LOCUS20770</name>
</gene>
<feature type="region of interest" description="Disordered" evidence="13">
    <location>
        <begin position="260"/>
        <end position="300"/>
    </location>
</feature>
<keyword evidence="7" id="KW-0479">Metal-binding</keyword>
<dbReference type="GO" id="GO:0061630">
    <property type="term" value="F:ubiquitin protein ligase activity"/>
    <property type="evidence" value="ECO:0007669"/>
    <property type="project" value="UniProtKB-EC"/>
</dbReference>
<evidence type="ECO:0000256" key="5">
    <source>
        <dbReference type="ARBA" id="ARBA00022679"/>
    </source>
</evidence>
<dbReference type="GO" id="GO:0008270">
    <property type="term" value="F:zinc ion binding"/>
    <property type="evidence" value="ECO:0007669"/>
    <property type="project" value="UniProtKB-KW"/>
</dbReference>
<comment type="subcellular location">
    <subcellularLocation>
        <location evidence="2">Membrane</location>
        <topology evidence="2">Multi-pass membrane protein</topology>
    </subcellularLocation>
</comment>
<dbReference type="Gene3D" id="3.30.40.10">
    <property type="entry name" value="Zinc/RING finger domain, C3HC4 (zinc finger)"/>
    <property type="match status" value="1"/>
</dbReference>